<dbReference type="OrthoDB" id="5861507at2759"/>
<dbReference type="RefSeq" id="XP_042937479.1">
    <property type="nucleotide sequence ID" value="XM_043081545.1"/>
</dbReference>
<reference evidence="3" key="1">
    <citation type="journal article" date="2007" name="Science">
        <title>Draft genome of the filarial nematode parasite Brugia malayi.</title>
        <authorList>
            <person name="Ghedin E."/>
            <person name="Wang S."/>
            <person name="Spiro D."/>
            <person name="Caler E."/>
            <person name="Zhao Q."/>
            <person name="Crabtree J."/>
            <person name="Allen J.E."/>
            <person name="Delcher A.L."/>
            <person name="Guiliano D.B."/>
            <person name="Miranda-Saavedra D."/>
            <person name="Angiuoli S.V."/>
            <person name="Creasy T."/>
            <person name="Amedeo P."/>
            <person name="Haas B."/>
            <person name="El-Sayed N.M."/>
            <person name="Wortman J.R."/>
            <person name="Feldblyum T."/>
            <person name="Tallon L."/>
            <person name="Schatz M."/>
            <person name="Shumway M."/>
            <person name="Koo H."/>
            <person name="Salzberg S.L."/>
            <person name="Schobel S."/>
            <person name="Pertea M."/>
            <person name="Pop M."/>
            <person name="White O."/>
            <person name="Barton G.J."/>
            <person name="Carlow C.K."/>
            <person name="Crawford M.J."/>
            <person name="Daub J."/>
            <person name="Dimmic M.W."/>
            <person name="Estes C.F."/>
            <person name="Foster J.M."/>
            <person name="Ganatra M."/>
            <person name="Gregory W.F."/>
            <person name="Johnson N.M."/>
            <person name="Jin J."/>
            <person name="Komuniecki R."/>
            <person name="Korf I."/>
            <person name="Kumar S."/>
            <person name="Laney S."/>
            <person name="Li B.W."/>
            <person name="Li W."/>
            <person name="Lindblom T.H."/>
            <person name="Lustigman S."/>
            <person name="Ma D."/>
            <person name="Maina C.V."/>
            <person name="Martin D.M."/>
            <person name="McCarter J.P."/>
            <person name="McReynolds L."/>
            <person name="Mitreva M."/>
            <person name="Nutman T.B."/>
            <person name="Parkinson J."/>
            <person name="Peregrin-Alvarez J.M."/>
            <person name="Poole C."/>
            <person name="Ren Q."/>
            <person name="Saunders L."/>
            <person name="Sluder A.E."/>
            <person name="Smith K."/>
            <person name="Stanke M."/>
            <person name="Unnasch T.R."/>
            <person name="Ware J."/>
            <person name="Wei A.D."/>
            <person name="Weil G."/>
            <person name="Williams D.J."/>
            <person name="Zhang Y."/>
            <person name="Williams S.A."/>
            <person name="Fraser-Liggett C."/>
            <person name="Slatko B."/>
            <person name="Blaxter M.L."/>
            <person name="Scott A.L."/>
        </authorList>
    </citation>
    <scope>NUCLEOTIDE SEQUENCE</scope>
    <source>
        <strain evidence="3">FR3</strain>
    </source>
</reference>
<sequence>MVFFSFFLFFCILLLILYKTKIIDALHIIVYQIDQLVRNMPDDEYRTKYSAAQKMQLLKSQQAKLEVRAMPAHSQLKLKAHDKKTKKKRRKKIAKKKSRKVKLSLDAADSSSSSKSKISTGSSAAIPRSPLLKSDVQLPASKDEEENALKWKHRTKYIYETERISLKLKEIAAECTKDIELRAAMNDIIARIDTLKKARDEYYQYVQAQNDIFDKQIKLLDELQTMQIRELTNKVHRLSDTFKNIDAKLSVIKAKLQNITNHRAKKTLIQSFIEAFYAIF</sequence>
<feature type="compositionally biased region" description="Basic residues" evidence="1">
    <location>
        <begin position="78"/>
        <end position="102"/>
    </location>
</feature>
<evidence type="ECO:0000313" key="4">
    <source>
        <dbReference type="WBParaSite" id="Bm7979.1"/>
    </source>
</evidence>
<reference evidence="4" key="3">
    <citation type="submission" date="2022-04" db="UniProtKB">
        <authorList>
            <consortium name="WormBaseParasite"/>
        </authorList>
    </citation>
    <scope>IDENTIFICATION</scope>
</reference>
<keyword evidence="3" id="KW-1185">Reference proteome</keyword>
<feature type="compositionally biased region" description="Low complexity" evidence="1">
    <location>
        <begin position="104"/>
        <end position="126"/>
    </location>
</feature>
<evidence type="ECO:0000313" key="3">
    <source>
        <dbReference type="Proteomes" id="UP000006672"/>
    </source>
</evidence>
<dbReference type="KEGG" id="bmy:BM_BM7979"/>
<accession>A0A8L7THX5</accession>
<feature type="region of interest" description="Disordered" evidence="1">
    <location>
        <begin position="78"/>
        <end position="126"/>
    </location>
</feature>
<dbReference type="Proteomes" id="UP000006672">
    <property type="component" value="Unassembled WGS sequence"/>
</dbReference>
<dbReference type="GeneID" id="66060188"/>
<proteinExistence type="predicted"/>
<reference evidence="2" key="2">
    <citation type="submission" date="2019-04" db="EMBL/GenBank/DDBJ databases">
        <authorList>
            <person name="Howe K."/>
            <person name="Paulini M."/>
            <person name="Williams G."/>
        </authorList>
    </citation>
    <scope>NUCLEOTIDE SEQUENCE [LARGE SCALE GENOMIC DNA]</scope>
    <source>
        <strain evidence="2">FR3</strain>
    </source>
</reference>
<protein>
    <submittedName>
        <fullName evidence="2 4">Uncharacterized protein</fullName>
    </submittedName>
</protein>
<dbReference type="AlphaFoldDB" id="A0A4E9FNQ4"/>
<dbReference type="WBParaSite" id="Bm7979.1">
    <property type="protein sequence ID" value="Bm7979.1"/>
    <property type="gene ID" value="WBGene00228240"/>
</dbReference>
<name>A0A4E9FNQ4_BRUMA</name>
<dbReference type="EMBL" id="CAAKNF010000195">
    <property type="protein sequence ID" value="VIO97999.1"/>
    <property type="molecule type" value="Genomic_DNA"/>
</dbReference>
<gene>
    <name evidence="2" type="primary">Bm7979</name>
    <name evidence="2" type="ORF">BM_BM7979</name>
</gene>
<dbReference type="CTD" id="66060188"/>
<organism evidence="2">
    <name type="scientific">Brugia malayi</name>
    <name type="common">Filarial nematode worm</name>
    <dbReference type="NCBI Taxonomy" id="6279"/>
    <lineage>
        <taxon>Eukaryota</taxon>
        <taxon>Metazoa</taxon>
        <taxon>Ecdysozoa</taxon>
        <taxon>Nematoda</taxon>
        <taxon>Chromadorea</taxon>
        <taxon>Rhabditida</taxon>
        <taxon>Spirurina</taxon>
        <taxon>Spiruromorpha</taxon>
        <taxon>Filarioidea</taxon>
        <taxon>Onchocercidae</taxon>
        <taxon>Brugia</taxon>
    </lineage>
</organism>
<accession>A0A4E9FNQ4</accession>
<evidence type="ECO:0000313" key="2">
    <source>
        <dbReference type="EMBL" id="VIO97999.1"/>
    </source>
</evidence>
<evidence type="ECO:0000256" key="1">
    <source>
        <dbReference type="SAM" id="MobiDB-lite"/>
    </source>
</evidence>